<dbReference type="AlphaFoldDB" id="A0A9P1BRM2"/>
<comment type="caution">
    <text evidence="2">The sequence shown here is derived from an EMBL/GenBank/DDBJ whole genome shotgun (WGS) entry which is preliminary data.</text>
</comment>
<proteinExistence type="predicted"/>
<evidence type="ECO:0000313" key="2">
    <source>
        <dbReference type="EMBL" id="CAI3978193.1"/>
    </source>
</evidence>
<keyword evidence="4" id="KW-1185">Reference proteome</keyword>
<feature type="region of interest" description="Disordered" evidence="1">
    <location>
        <begin position="338"/>
        <end position="367"/>
    </location>
</feature>
<feature type="non-terminal residue" evidence="2">
    <location>
        <position position="1"/>
    </location>
</feature>
<accession>A0A9P1BRM2</accession>
<gene>
    <name evidence="2" type="ORF">C1SCF055_LOCUS6264</name>
</gene>
<reference evidence="3 4" key="2">
    <citation type="submission" date="2024-05" db="EMBL/GenBank/DDBJ databases">
        <authorList>
            <person name="Chen Y."/>
            <person name="Shah S."/>
            <person name="Dougan E. K."/>
            <person name="Thang M."/>
            <person name="Chan C."/>
        </authorList>
    </citation>
    <scope>NUCLEOTIDE SEQUENCE [LARGE SCALE GENOMIC DNA]</scope>
</reference>
<organism evidence="2">
    <name type="scientific">Cladocopium goreaui</name>
    <dbReference type="NCBI Taxonomy" id="2562237"/>
    <lineage>
        <taxon>Eukaryota</taxon>
        <taxon>Sar</taxon>
        <taxon>Alveolata</taxon>
        <taxon>Dinophyceae</taxon>
        <taxon>Suessiales</taxon>
        <taxon>Symbiodiniaceae</taxon>
        <taxon>Cladocopium</taxon>
    </lineage>
</organism>
<dbReference type="EMBL" id="CAMXCT020000393">
    <property type="protein sequence ID" value="CAL1131568.1"/>
    <property type="molecule type" value="Genomic_DNA"/>
</dbReference>
<evidence type="ECO:0000313" key="4">
    <source>
        <dbReference type="Proteomes" id="UP001152797"/>
    </source>
</evidence>
<dbReference type="Gene3D" id="1.25.40.10">
    <property type="entry name" value="Tetratricopeptide repeat domain"/>
    <property type="match status" value="1"/>
</dbReference>
<protein>
    <submittedName>
        <fullName evidence="3">WW domain-containing protein</fullName>
    </submittedName>
</protein>
<dbReference type="InterPro" id="IPR011990">
    <property type="entry name" value="TPR-like_helical_dom_sf"/>
</dbReference>
<dbReference type="Proteomes" id="UP001152797">
    <property type="component" value="Unassembled WGS sequence"/>
</dbReference>
<reference evidence="2" key="1">
    <citation type="submission" date="2022-10" db="EMBL/GenBank/DDBJ databases">
        <authorList>
            <person name="Chen Y."/>
            <person name="Dougan E. K."/>
            <person name="Chan C."/>
            <person name="Rhodes N."/>
            <person name="Thang M."/>
        </authorList>
    </citation>
    <scope>NUCLEOTIDE SEQUENCE</scope>
</reference>
<sequence length="642" mass="71502">YKGIGSIVCYLRADTGQVTWKHPFYDYFRQLRVFCKQASKDEVMQVRCNRLLWSYEATRVEAEHDQEPLISPMYVARMGEIFGFDVKTQGCVVRNCKAQLKAFAKHYRRTQDVDINLIRDCNEMLQRDLEKYEEMVSHWSGAVKDDVKFDLNKLSKGELQCVNCETTALSFCLECKDYLCLKCYGDLHSKGFRKSHAPFCLVPCALCVVLPAKIHCTFTDKSLCHGCYAMKHIKMLPKDGKENAPRRINYVEQYNRYAAMAKKRAETKASPSEEIPNLEDAAYESVLSTDWHPFYDARGVKYYHNFATGERMRQSPTAVPNTDEPGVEGNNGLKEAKAALGQEDESPRKEERAGSAPLKGSEPMPLSGFDSLKSDAAAAVLAAEAPETRTLRAPYRQLMPNEADMSEASLAGLRMTSLGPWRCASLHLFQDCLQLRSLPDCVTCLNQAIDASPWPVAVLHLLSATEMALRVDVIGCGSALKVTSHGSRWEVARCLLSAMSCWHLEANEICVNAASALVGAPWRALVMLTDMEEEVALCQAIDASAHQGQWQQPLAWLSASFQAGAGSLQGLAAAMTAANRQHWQFSLLILGMTHLRMQPDSVVLTCALAALEKASEWQAAGSLLEEMTRHSLANEHSGWAYQ</sequence>
<dbReference type="EMBL" id="CAMXCT030000393">
    <property type="protein sequence ID" value="CAL4765505.1"/>
    <property type="molecule type" value="Genomic_DNA"/>
</dbReference>
<dbReference type="EMBL" id="CAMXCT010000393">
    <property type="protein sequence ID" value="CAI3978193.1"/>
    <property type="molecule type" value="Genomic_DNA"/>
</dbReference>
<name>A0A9P1BRM2_9DINO</name>
<evidence type="ECO:0000256" key="1">
    <source>
        <dbReference type="SAM" id="MobiDB-lite"/>
    </source>
</evidence>
<evidence type="ECO:0000313" key="3">
    <source>
        <dbReference type="EMBL" id="CAL4765505.1"/>
    </source>
</evidence>